<comment type="caution">
    <text evidence="2">The sequence shown here is derived from an EMBL/GenBank/DDBJ whole genome shotgun (WGS) entry which is preliminary data.</text>
</comment>
<dbReference type="OrthoDB" id="5983986at2759"/>
<evidence type="ECO:0000256" key="1">
    <source>
        <dbReference type="SAM" id="MobiDB-lite"/>
    </source>
</evidence>
<evidence type="ECO:0000313" key="2">
    <source>
        <dbReference type="EMBL" id="GBP53948.1"/>
    </source>
</evidence>
<dbReference type="EMBL" id="BGZK01000636">
    <property type="protein sequence ID" value="GBP53948.1"/>
    <property type="molecule type" value="Genomic_DNA"/>
</dbReference>
<gene>
    <name evidence="2" type="ORF">EVAR_96626_1</name>
</gene>
<feature type="region of interest" description="Disordered" evidence="1">
    <location>
        <begin position="1"/>
        <end position="32"/>
    </location>
</feature>
<keyword evidence="3" id="KW-1185">Reference proteome</keyword>
<proteinExistence type="predicted"/>
<evidence type="ECO:0000313" key="3">
    <source>
        <dbReference type="Proteomes" id="UP000299102"/>
    </source>
</evidence>
<reference evidence="2 3" key="1">
    <citation type="journal article" date="2019" name="Commun. Biol.">
        <title>The bagworm genome reveals a unique fibroin gene that provides high tensile strength.</title>
        <authorList>
            <person name="Kono N."/>
            <person name="Nakamura H."/>
            <person name="Ohtoshi R."/>
            <person name="Tomita M."/>
            <person name="Numata K."/>
            <person name="Arakawa K."/>
        </authorList>
    </citation>
    <scope>NUCLEOTIDE SEQUENCE [LARGE SCALE GENOMIC DNA]</scope>
</reference>
<feature type="region of interest" description="Disordered" evidence="1">
    <location>
        <begin position="238"/>
        <end position="275"/>
    </location>
</feature>
<name>A0A4C1WRD0_EUMVA</name>
<protein>
    <submittedName>
        <fullName evidence="2">Uncharacterized protein</fullName>
    </submittedName>
</protein>
<dbReference type="Proteomes" id="UP000299102">
    <property type="component" value="Unassembled WGS sequence"/>
</dbReference>
<sequence>MDKPVVGARSNRARLPTADQAIHASDGSSQGSTCQRAASFYLFALSLVSVSFRCYTGHPRARASLRMRSAAGGGRHRVVEWRLTRAGRAQLKPRTQATTATVPVGRQWTPIGSRQRIGDPLHVDLTERAADRSGYPCIQQQQPKQHASASHCPRLLALALVRVVFRSAMGLLKHRFAIRVIVPTTSGRRPAVCSVVGARRRTHPASGERWGRPYQCIPHIRGASDRLLGKGKKGERGISIERGRLGGGGGKRGKAGWPEVRPVSPAGGARPMDVSPLTRLPDHVKLEDLLKRQVHKIIIKIMRSNKINSLGIEPKRPASDPAQRALGVLRARTRQNDEGRYETVLLWRNNEVRLQNNDEAALSRLIKLEKRLDQNETLKMANEAQMVHTIKSGYAEIAADPPCEGRTWYLPHFAVGTSLNEKLLAGPDLLQSLPAVLMKFRQHRLAVTADIKEMFLQVGITKEDRDALRLLW</sequence>
<organism evidence="2 3">
    <name type="scientific">Eumeta variegata</name>
    <name type="common">Bagworm moth</name>
    <name type="synonym">Eumeta japonica</name>
    <dbReference type="NCBI Taxonomy" id="151549"/>
    <lineage>
        <taxon>Eukaryota</taxon>
        <taxon>Metazoa</taxon>
        <taxon>Ecdysozoa</taxon>
        <taxon>Arthropoda</taxon>
        <taxon>Hexapoda</taxon>
        <taxon>Insecta</taxon>
        <taxon>Pterygota</taxon>
        <taxon>Neoptera</taxon>
        <taxon>Endopterygota</taxon>
        <taxon>Lepidoptera</taxon>
        <taxon>Glossata</taxon>
        <taxon>Ditrysia</taxon>
        <taxon>Tineoidea</taxon>
        <taxon>Psychidae</taxon>
        <taxon>Oiketicinae</taxon>
        <taxon>Eumeta</taxon>
    </lineage>
</organism>
<dbReference type="AlphaFoldDB" id="A0A4C1WRD0"/>
<dbReference type="STRING" id="151549.A0A4C1WRD0"/>
<dbReference type="PANTHER" id="PTHR47331:SF5">
    <property type="entry name" value="RIBONUCLEASE H"/>
    <property type="match status" value="1"/>
</dbReference>
<accession>A0A4C1WRD0</accession>
<dbReference type="PANTHER" id="PTHR47331">
    <property type="entry name" value="PHD-TYPE DOMAIN-CONTAINING PROTEIN"/>
    <property type="match status" value="1"/>
</dbReference>